<protein>
    <submittedName>
        <fullName evidence="9">DUF563 domain-containing protein</fullName>
    </submittedName>
</protein>
<dbReference type="PANTHER" id="PTHR20961:SF38">
    <property type="entry name" value="PROTEIN O-LINKED-MANNOSE BETA-1,4-N-ACETYLGLUCOSAMINYLTRANSFERASE 2"/>
    <property type="match status" value="1"/>
</dbReference>
<evidence type="ECO:0000256" key="1">
    <source>
        <dbReference type="ARBA" id="ARBA00004167"/>
    </source>
</evidence>
<evidence type="ECO:0000313" key="9">
    <source>
        <dbReference type="EMBL" id="MTV50386.1"/>
    </source>
</evidence>
<sequence>MRAFTIKRAGKFTFQTYPPKEYITAKEWIEREGTKHPGTQYIKIFSSEPISRRLPGTLDKEAHWKFRLAEVLSKNIEIKCHAQINWELWKKYTYQSPEAFVAVIPNGRVWGTNGTVITPDNQLLYDLSVESTLFLPQTHSVFLQSSLPKMEKIEKTAAVITTSYADSFYHWMFDALPRFELIRRSGICPDYYIVNEWYPYHKEALDIIGIPDEKILHCNQLQHFEFPLLLAPSLPGIWGYIPRWVHDYLRSTFLPQKSLLMKKRKLYISRAKSAWRRVMNEEALRELLEKQGFETYYLEELSLTEQAELFAHAEAIIAPHGAGLTNLVFASPGAKVIELFGPYYVQGLYWAMSCQAGLEYYYLIGEGPQPAEYEEPFKIHSEDMLIDLEKVEKLLAIAGLM</sequence>
<dbReference type="Pfam" id="PF04577">
    <property type="entry name" value="Glyco_transf_61"/>
    <property type="match status" value="1"/>
</dbReference>
<keyword evidence="3" id="KW-0808">Transferase</keyword>
<evidence type="ECO:0000256" key="3">
    <source>
        <dbReference type="ARBA" id="ARBA00022679"/>
    </source>
</evidence>
<evidence type="ECO:0000256" key="6">
    <source>
        <dbReference type="ARBA" id="ARBA00023136"/>
    </source>
</evidence>
<dbReference type="RefSeq" id="WP_155477473.1">
    <property type="nucleotide sequence ID" value="NZ_WNKU01000024.1"/>
</dbReference>
<keyword evidence="7" id="KW-0325">Glycoprotein</keyword>
<dbReference type="GO" id="GO:0016020">
    <property type="term" value="C:membrane"/>
    <property type="evidence" value="ECO:0007669"/>
    <property type="project" value="UniProtKB-SubCell"/>
</dbReference>
<evidence type="ECO:0000256" key="2">
    <source>
        <dbReference type="ARBA" id="ARBA00022676"/>
    </source>
</evidence>
<keyword evidence="6" id="KW-0472">Membrane</keyword>
<dbReference type="GO" id="GO:0016757">
    <property type="term" value="F:glycosyltransferase activity"/>
    <property type="evidence" value="ECO:0007669"/>
    <property type="project" value="UniProtKB-KW"/>
</dbReference>
<keyword evidence="10" id="KW-1185">Reference proteome</keyword>
<name>A0A6I3SNS4_HELMO</name>
<evidence type="ECO:0000256" key="7">
    <source>
        <dbReference type="ARBA" id="ARBA00023180"/>
    </source>
</evidence>
<keyword evidence="5" id="KW-1133">Transmembrane helix</keyword>
<dbReference type="InterPro" id="IPR007657">
    <property type="entry name" value="Glycosyltransferase_61"/>
</dbReference>
<proteinExistence type="predicted"/>
<reference evidence="9 10" key="1">
    <citation type="submission" date="2019-11" db="EMBL/GenBank/DDBJ databases">
        <title>Whole-genome sequence of a the green, strictly anaerobic photosynthetic bacterium Heliobacillus mobilis DSM 6151.</title>
        <authorList>
            <person name="Kyndt J.A."/>
            <person name="Meyer T.E."/>
        </authorList>
    </citation>
    <scope>NUCLEOTIDE SEQUENCE [LARGE SCALE GENOMIC DNA]</scope>
    <source>
        <strain evidence="9 10">DSM 6151</strain>
    </source>
</reference>
<accession>A0A6I3SNS4</accession>
<dbReference type="InterPro" id="IPR049625">
    <property type="entry name" value="Glyco_transf_61_cat"/>
</dbReference>
<feature type="domain" description="Glycosyltransferase 61 catalytic" evidence="8">
    <location>
        <begin position="168"/>
        <end position="337"/>
    </location>
</feature>
<comment type="subcellular location">
    <subcellularLocation>
        <location evidence="1">Membrane</location>
        <topology evidence="1">Single-pass membrane protein</topology>
    </subcellularLocation>
</comment>
<gene>
    <name evidence="9" type="ORF">GJ688_15585</name>
</gene>
<dbReference type="AlphaFoldDB" id="A0A6I3SNS4"/>
<keyword evidence="4" id="KW-0812">Transmembrane</keyword>
<dbReference type="EMBL" id="WNKU01000024">
    <property type="protein sequence ID" value="MTV50386.1"/>
    <property type="molecule type" value="Genomic_DNA"/>
</dbReference>
<comment type="caution">
    <text evidence="9">The sequence shown here is derived from an EMBL/GenBank/DDBJ whole genome shotgun (WGS) entry which is preliminary data.</text>
</comment>
<organism evidence="9 10">
    <name type="scientific">Heliobacterium mobile</name>
    <name type="common">Heliobacillus mobilis</name>
    <dbReference type="NCBI Taxonomy" id="28064"/>
    <lineage>
        <taxon>Bacteria</taxon>
        <taxon>Bacillati</taxon>
        <taxon>Bacillota</taxon>
        <taxon>Clostridia</taxon>
        <taxon>Eubacteriales</taxon>
        <taxon>Heliobacteriaceae</taxon>
        <taxon>Heliobacterium</taxon>
    </lineage>
</organism>
<evidence type="ECO:0000256" key="5">
    <source>
        <dbReference type="ARBA" id="ARBA00022989"/>
    </source>
</evidence>
<keyword evidence="2" id="KW-0328">Glycosyltransferase</keyword>
<dbReference type="Proteomes" id="UP000430670">
    <property type="component" value="Unassembled WGS sequence"/>
</dbReference>
<dbReference type="PANTHER" id="PTHR20961">
    <property type="entry name" value="GLYCOSYLTRANSFERASE"/>
    <property type="match status" value="1"/>
</dbReference>
<evidence type="ECO:0000259" key="8">
    <source>
        <dbReference type="Pfam" id="PF04577"/>
    </source>
</evidence>
<evidence type="ECO:0000256" key="4">
    <source>
        <dbReference type="ARBA" id="ARBA00022692"/>
    </source>
</evidence>
<evidence type="ECO:0000313" key="10">
    <source>
        <dbReference type="Proteomes" id="UP000430670"/>
    </source>
</evidence>
<dbReference type="OrthoDB" id="1883336at2"/>